<dbReference type="Pfam" id="PF09468">
    <property type="entry name" value="RNase_H2-Ydr279"/>
    <property type="match status" value="1"/>
</dbReference>
<comment type="function">
    <text evidence="4">Non catalytic subunit of RNase H2, an endonuclease that specifically degrades the RNA of RNA:DNA hybrids. Participates in DNA replication, possibly by mediating the removal of lagging-strand Okazaki fragment RNA primers during DNA replication. Mediates the excision of single ribonucleotides from DNA:RNA duplexes.</text>
</comment>
<evidence type="ECO:0000313" key="9">
    <source>
        <dbReference type="EMBL" id="KAF1978700.1"/>
    </source>
</evidence>
<keyword evidence="3" id="KW-0539">Nucleus</keyword>
<feature type="region of interest" description="Disordered" evidence="6">
    <location>
        <begin position="408"/>
        <end position="437"/>
    </location>
</feature>
<evidence type="ECO:0000256" key="3">
    <source>
        <dbReference type="ARBA" id="ARBA00023242"/>
    </source>
</evidence>
<dbReference type="Pfam" id="PF17745">
    <property type="entry name" value="Ydr279_N"/>
    <property type="match status" value="1"/>
</dbReference>
<feature type="region of interest" description="Disordered" evidence="6">
    <location>
        <begin position="1"/>
        <end position="62"/>
    </location>
</feature>
<name>A0A6A5VQ43_9PLEO</name>
<dbReference type="Gene3D" id="1.10.20.120">
    <property type="match status" value="1"/>
</dbReference>
<dbReference type="GO" id="GO:0006401">
    <property type="term" value="P:RNA catabolic process"/>
    <property type="evidence" value="ECO:0007669"/>
    <property type="project" value="TreeGrafter"/>
</dbReference>
<evidence type="ECO:0000256" key="5">
    <source>
        <dbReference type="ARBA" id="ARBA00033464"/>
    </source>
</evidence>
<reference evidence="9" key="1">
    <citation type="journal article" date="2020" name="Stud. Mycol.">
        <title>101 Dothideomycetes genomes: a test case for predicting lifestyles and emergence of pathogens.</title>
        <authorList>
            <person name="Haridas S."/>
            <person name="Albert R."/>
            <person name="Binder M."/>
            <person name="Bloem J."/>
            <person name="Labutti K."/>
            <person name="Salamov A."/>
            <person name="Andreopoulos B."/>
            <person name="Baker S."/>
            <person name="Barry K."/>
            <person name="Bills G."/>
            <person name="Bluhm B."/>
            <person name="Cannon C."/>
            <person name="Castanera R."/>
            <person name="Culley D."/>
            <person name="Daum C."/>
            <person name="Ezra D."/>
            <person name="Gonzalez J."/>
            <person name="Henrissat B."/>
            <person name="Kuo A."/>
            <person name="Liang C."/>
            <person name="Lipzen A."/>
            <person name="Lutzoni F."/>
            <person name="Magnuson J."/>
            <person name="Mondo S."/>
            <person name="Nolan M."/>
            <person name="Ohm R."/>
            <person name="Pangilinan J."/>
            <person name="Park H.-J."/>
            <person name="Ramirez L."/>
            <person name="Alfaro M."/>
            <person name="Sun H."/>
            <person name="Tritt A."/>
            <person name="Yoshinaga Y."/>
            <person name="Zwiers L.-H."/>
            <person name="Turgeon B."/>
            <person name="Goodwin S."/>
            <person name="Spatafora J."/>
            <person name="Crous P."/>
            <person name="Grigoriev I."/>
        </authorList>
    </citation>
    <scope>NUCLEOTIDE SEQUENCE</scope>
    <source>
        <strain evidence="9">CBS 107.79</strain>
    </source>
</reference>
<feature type="compositionally biased region" description="Low complexity" evidence="6">
    <location>
        <begin position="304"/>
        <end position="328"/>
    </location>
</feature>
<evidence type="ECO:0000259" key="8">
    <source>
        <dbReference type="Pfam" id="PF17745"/>
    </source>
</evidence>
<protein>
    <recommendedName>
        <fullName evidence="2">Ribonuclease H2 subunit B</fullName>
    </recommendedName>
    <alternativeName>
        <fullName evidence="5">Ribonuclease HI subunit B</fullName>
    </alternativeName>
</protein>
<dbReference type="InterPro" id="IPR041195">
    <property type="entry name" value="Rnh202_N"/>
</dbReference>
<feature type="compositionally biased region" description="Acidic residues" evidence="6">
    <location>
        <begin position="113"/>
        <end position="123"/>
    </location>
</feature>
<dbReference type="Proteomes" id="UP000800036">
    <property type="component" value="Unassembled WGS sequence"/>
</dbReference>
<feature type="domain" description="Rnh202 triple barrel" evidence="8">
    <location>
        <begin position="47"/>
        <end position="145"/>
    </location>
</feature>
<evidence type="ECO:0000259" key="7">
    <source>
        <dbReference type="Pfam" id="PF09468"/>
    </source>
</evidence>
<dbReference type="GO" id="GO:0005654">
    <property type="term" value="C:nucleoplasm"/>
    <property type="evidence" value="ECO:0007669"/>
    <property type="project" value="TreeGrafter"/>
</dbReference>
<proteinExistence type="predicted"/>
<dbReference type="InterPro" id="IPR019024">
    <property type="entry name" value="RNase_H2_suB_wHTH"/>
</dbReference>
<dbReference type="EMBL" id="ML976660">
    <property type="protein sequence ID" value="KAF1978700.1"/>
    <property type="molecule type" value="Genomic_DNA"/>
</dbReference>
<evidence type="ECO:0000256" key="6">
    <source>
        <dbReference type="SAM" id="MobiDB-lite"/>
    </source>
</evidence>
<sequence length="466" mass="50939">MARTRSKPKATPAKETTPEPTETTPDPAESTAKPLPPSTNNPPKLFILPKDTSPDSRIVTLDNPASSAPSRYYFCPNKGFYEFTRIAAPKKDCKSWLIVPDEVYDDASSNAESDAETTDEVGQEEGLGSGYVTDKTDLFLATPIDILFLILPALAPKRGKETGKQHFLAFEDHLDTLASISRQWKVLLGQFPSLKDMIERRMVLVCDTVTAGDETMYRLSSDRLVSILTKKAERMCAKGLPPSLEERFIKTALEVPLMNVLRSDVATSTSTSELAAQAAATTEIMVATDSQSTTVSTLTRHESSLSTSTTADSQTTTSTAATSFTSTAEEVAPKSALQTPPEIPALLRLRTSLTYLTSAYLPLSLHPIIKASPTPDFSSLDAHLATLSKLRAEVLALRSISDNISRKRGLAEDEGDIMEREEKKRKKEEEEKKKKSASLAIKKLKKVDTSGMKKLSSFFTKAPKKA</sequence>
<feature type="domain" description="Ribonuclease H2 subunit B wHTH" evidence="7">
    <location>
        <begin position="148"/>
        <end position="366"/>
    </location>
</feature>
<keyword evidence="10" id="KW-1185">Reference proteome</keyword>
<feature type="region of interest" description="Disordered" evidence="6">
    <location>
        <begin position="107"/>
        <end position="129"/>
    </location>
</feature>
<organism evidence="9 10">
    <name type="scientific">Bimuria novae-zelandiae CBS 107.79</name>
    <dbReference type="NCBI Taxonomy" id="1447943"/>
    <lineage>
        <taxon>Eukaryota</taxon>
        <taxon>Fungi</taxon>
        <taxon>Dikarya</taxon>
        <taxon>Ascomycota</taxon>
        <taxon>Pezizomycotina</taxon>
        <taxon>Dothideomycetes</taxon>
        <taxon>Pleosporomycetidae</taxon>
        <taxon>Pleosporales</taxon>
        <taxon>Massarineae</taxon>
        <taxon>Didymosphaeriaceae</taxon>
        <taxon>Bimuria</taxon>
    </lineage>
</organism>
<dbReference type="InterPro" id="IPR040456">
    <property type="entry name" value="RNase_H2_suB"/>
</dbReference>
<comment type="subcellular location">
    <subcellularLocation>
        <location evidence="1">Nucleus</location>
    </subcellularLocation>
</comment>
<dbReference type="OrthoDB" id="29098at2759"/>
<accession>A0A6A5VQ43</accession>
<dbReference type="GO" id="GO:0032299">
    <property type="term" value="C:ribonuclease H2 complex"/>
    <property type="evidence" value="ECO:0007669"/>
    <property type="project" value="InterPro"/>
</dbReference>
<feature type="compositionally biased region" description="Basic and acidic residues" evidence="6">
    <location>
        <begin position="417"/>
        <end position="433"/>
    </location>
</feature>
<dbReference type="CDD" id="cd09270">
    <property type="entry name" value="RNase_H2-B"/>
    <property type="match status" value="1"/>
</dbReference>
<dbReference type="AlphaFoldDB" id="A0A6A5VQ43"/>
<feature type="compositionally biased region" description="Low complexity" evidence="6">
    <location>
        <begin position="9"/>
        <end position="32"/>
    </location>
</feature>
<evidence type="ECO:0000313" key="10">
    <source>
        <dbReference type="Proteomes" id="UP000800036"/>
    </source>
</evidence>
<dbReference type="PANTHER" id="PTHR13383">
    <property type="entry name" value="RIBONUCLEASE H2 SUBUNIT B"/>
    <property type="match status" value="1"/>
</dbReference>
<evidence type="ECO:0000256" key="4">
    <source>
        <dbReference type="ARBA" id="ARBA00024778"/>
    </source>
</evidence>
<gene>
    <name evidence="9" type="ORF">BU23DRAFT_230580</name>
</gene>
<evidence type="ECO:0000256" key="2">
    <source>
        <dbReference type="ARBA" id="ARBA00019062"/>
    </source>
</evidence>
<feature type="region of interest" description="Disordered" evidence="6">
    <location>
        <begin position="290"/>
        <end position="337"/>
    </location>
</feature>
<dbReference type="PANTHER" id="PTHR13383:SF11">
    <property type="entry name" value="RIBONUCLEASE H2 SUBUNIT B"/>
    <property type="match status" value="1"/>
</dbReference>
<evidence type="ECO:0000256" key="1">
    <source>
        <dbReference type="ARBA" id="ARBA00004123"/>
    </source>
</evidence>